<reference evidence="2 3" key="1">
    <citation type="submission" date="2023-10" db="EMBL/GenBank/DDBJ databases">
        <title>Development of a sustainable strategy for remediation of hydrocarbon-contaminated territories based on the waste exchange concept.</title>
        <authorList>
            <person name="Krivoruchko A."/>
        </authorList>
    </citation>
    <scope>NUCLEOTIDE SEQUENCE [LARGE SCALE GENOMIC DNA]</scope>
    <source>
        <strain evidence="2 3">IEGM 1323</strain>
    </source>
</reference>
<dbReference type="Proteomes" id="UP001185755">
    <property type="component" value="Unassembled WGS sequence"/>
</dbReference>
<accession>A0ABU4BL57</accession>
<organism evidence="2 3">
    <name type="scientific">Rhodococcoides yunnanense</name>
    <dbReference type="NCBI Taxonomy" id="278209"/>
    <lineage>
        <taxon>Bacteria</taxon>
        <taxon>Bacillati</taxon>
        <taxon>Actinomycetota</taxon>
        <taxon>Actinomycetes</taxon>
        <taxon>Mycobacteriales</taxon>
        <taxon>Nocardiaceae</taxon>
        <taxon>Rhodococcoides</taxon>
    </lineage>
</organism>
<evidence type="ECO:0000313" key="2">
    <source>
        <dbReference type="EMBL" id="MDV6264944.1"/>
    </source>
</evidence>
<keyword evidence="3" id="KW-1185">Reference proteome</keyword>
<name>A0ABU4BL57_9NOCA</name>
<comment type="caution">
    <text evidence="2">The sequence shown here is derived from an EMBL/GenBank/DDBJ whole genome shotgun (WGS) entry which is preliminary data.</text>
</comment>
<sequence>ATLTEEHVAPSALSKRNDDALTVGNAPEDSQEPFVLPDEAQTIENLLDFIDTCADFEPVVKETARLRILEQHSYAEIATLTRAKAASTAMRRVDKVAQRAVDAGFRTPPLPELEEMADGRNAATLDPQYTLVGAP</sequence>
<gene>
    <name evidence="2" type="ORF">R3P96_26750</name>
</gene>
<evidence type="ECO:0000256" key="1">
    <source>
        <dbReference type="SAM" id="MobiDB-lite"/>
    </source>
</evidence>
<dbReference type="EMBL" id="JAWLJX010000037">
    <property type="protein sequence ID" value="MDV6264944.1"/>
    <property type="molecule type" value="Genomic_DNA"/>
</dbReference>
<feature type="non-terminal residue" evidence="2">
    <location>
        <position position="1"/>
    </location>
</feature>
<feature type="region of interest" description="Disordered" evidence="1">
    <location>
        <begin position="1"/>
        <end position="33"/>
    </location>
</feature>
<protein>
    <submittedName>
        <fullName evidence="2">Excisionase</fullName>
    </submittedName>
</protein>
<proteinExistence type="predicted"/>
<evidence type="ECO:0000313" key="3">
    <source>
        <dbReference type="Proteomes" id="UP001185755"/>
    </source>
</evidence>